<dbReference type="PANTHER" id="PTHR31642">
    <property type="entry name" value="TRICHOTHECENE 3-O-ACETYLTRANSFERASE"/>
    <property type="match status" value="1"/>
</dbReference>
<dbReference type="EMBL" id="BSEH01000081">
    <property type="protein sequence ID" value="GLJ57103.1"/>
    <property type="molecule type" value="Genomic_DNA"/>
</dbReference>
<evidence type="ECO:0000313" key="2">
    <source>
        <dbReference type="EMBL" id="GLJ57103.1"/>
    </source>
</evidence>
<evidence type="ECO:0000313" key="3">
    <source>
        <dbReference type="EMBL" id="GLJ57110.1"/>
    </source>
</evidence>
<accession>A0AAD3NKJ4</accession>
<dbReference type="InterPro" id="IPR023213">
    <property type="entry name" value="CAT-like_dom_sf"/>
</dbReference>
<dbReference type="Proteomes" id="UP001234787">
    <property type="component" value="Unassembled WGS sequence"/>
</dbReference>
<sequence length="418" mass="46582">MKVLRGEGVLIKPCAGKDQRELVELNNFDLIAHPMYVKLVYVFQAPTPSSEVLKEGLAKVLAEFREWAGRYTKETPSGCLGINLNDEGVLVIEAEADGTIVNAMPFDPSSFLLELVPPTSTVVNELLLLQFTRFTCGGLVIGLARHHHVADGKAATFFMNSWAKIVGGECILPPLHDRSLLKARDPPQPCFEHYESNTVNHEHSPILSTLTTKKFHFDAMFLQKLKSKVNGSDPSKKPYTTFEILVAHMWKCITKARGLDGDVKTKASIPVGGRRRLNPPLPEEYFGNVVYESFAQSIASEIINGSLEFISELIHKSVTKVDDNFIHSAIDFFEMRKSMLGPRSLNDRTDVFPVSWMKFPMHHFHFGVGGPVYVGPSLVLMEGLLILYDSCGKEGGVEVMVCLSKADMNVLEQNWFQV</sequence>
<evidence type="ECO:0000256" key="1">
    <source>
        <dbReference type="ARBA" id="ARBA00009861"/>
    </source>
</evidence>
<protein>
    <submittedName>
        <fullName evidence="3">Uncharacterized protein</fullName>
    </submittedName>
</protein>
<name>A0AAD3NKJ4_CRYJA</name>
<dbReference type="EMBL" id="BSEH01000082">
    <property type="protein sequence ID" value="GLJ57110.1"/>
    <property type="molecule type" value="Genomic_DNA"/>
</dbReference>
<reference evidence="3" key="1">
    <citation type="submission" date="2022-12" db="EMBL/GenBank/DDBJ databases">
        <title>Chromosome-Level Genome Assembly of Japanese Cedar (Cryptomeriajaponica D. Don).</title>
        <authorList>
            <person name="Fujino T."/>
            <person name="Yamaguchi K."/>
            <person name="Yokoyama T."/>
            <person name="Hamanaka T."/>
            <person name="Harazono Y."/>
            <person name="Kamada H."/>
            <person name="Kobayashi W."/>
            <person name="Ujino-Ihara T."/>
            <person name="Uchiyama K."/>
            <person name="Matsumoto A."/>
            <person name="Izuno A."/>
            <person name="Tsumura Y."/>
            <person name="Toyoda A."/>
            <person name="Shigenobu S."/>
            <person name="Moriguchi Y."/>
            <person name="Ueno S."/>
            <person name="Kasahara M."/>
        </authorList>
    </citation>
    <scope>NUCLEOTIDE SEQUENCE</scope>
</reference>
<dbReference type="InterPro" id="IPR050317">
    <property type="entry name" value="Plant_Fungal_Acyltransferase"/>
</dbReference>
<evidence type="ECO:0000313" key="4">
    <source>
        <dbReference type="Proteomes" id="UP001234787"/>
    </source>
</evidence>
<dbReference type="Gene3D" id="3.30.559.10">
    <property type="entry name" value="Chloramphenicol acetyltransferase-like domain"/>
    <property type="match status" value="2"/>
</dbReference>
<proteinExistence type="inferred from homology"/>
<comment type="caution">
    <text evidence="3">The sequence shown here is derived from an EMBL/GenBank/DDBJ whole genome shotgun (WGS) entry which is preliminary data.</text>
</comment>
<dbReference type="Pfam" id="PF02458">
    <property type="entry name" value="Transferase"/>
    <property type="match status" value="1"/>
</dbReference>
<keyword evidence="4" id="KW-1185">Reference proteome</keyword>
<gene>
    <name evidence="2" type="ORF">SUGI_1296730</name>
    <name evidence="3" type="ORF">SUGI_1296820</name>
</gene>
<comment type="similarity">
    <text evidence="1">Belongs to the plant acyltransferase family.</text>
</comment>
<dbReference type="GO" id="GO:0016747">
    <property type="term" value="F:acyltransferase activity, transferring groups other than amino-acyl groups"/>
    <property type="evidence" value="ECO:0007669"/>
    <property type="project" value="TreeGrafter"/>
</dbReference>
<dbReference type="AlphaFoldDB" id="A0AAD3NKJ4"/>
<organism evidence="3 4">
    <name type="scientific">Cryptomeria japonica</name>
    <name type="common">Japanese cedar</name>
    <name type="synonym">Cupressus japonica</name>
    <dbReference type="NCBI Taxonomy" id="3369"/>
    <lineage>
        <taxon>Eukaryota</taxon>
        <taxon>Viridiplantae</taxon>
        <taxon>Streptophyta</taxon>
        <taxon>Embryophyta</taxon>
        <taxon>Tracheophyta</taxon>
        <taxon>Spermatophyta</taxon>
        <taxon>Pinopsida</taxon>
        <taxon>Pinidae</taxon>
        <taxon>Conifers II</taxon>
        <taxon>Cupressales</taxon>
        <taxon>Cupressaceae</taxon>
        <taxon>Cryptomeria</taxon>
    </lineage>
</organism>
<dbReference type="PANTHER" id="PTHR31642:SF13">
    <property type="entry name" value="AGMATINE HYDROXYCINNAMOYLTRANSFERASE 1"/>
    <property type="match status" value="1"/>
</dbReference>